<dbReference type="Pfam" id="PF13239">
    <property type="entry name" value="2TM"/>
    <property type="match status" value="1"/>
</dbReference>
<evidence type="ECO:0000256" key="1">
    <source>
        <dbReference type="SAM" id="Phobius"/>
    </source>
</evidence>
<dbReference type="InterPro" id="IPR025698">
    <property type="entry name" value="2TM_dom"/>
</dbReference>
<dbReference type="Proteomes" id="UP000236738">
    <property type="component" value="Unassembled WGS sequence"/>
</dbReference>
<organism evidence="3 4">
    <name type="scientific">Halpernia humi</name>
    <dbReference type="NCBI Taxonomy" id="493375"/>
    <lineage>
        <taxon>Bacteria</taxon>
        <taxon>Pseudomonadati</taxon>
        <taxon>Bacteroidota</taxon>
        <taxon>Flavobacteriia</taxon>
        <taxon>Flavobacteriales</taxon>
        <taxon>Weeksellaceae</taxon>
        <taxon>Chryseobacterium group</taxon>
        <taxon>Halpernia</taxon>
    </lineage>
</organism>
<feature type="transmembrane region" description="Helical" evidence="1">
    <location>
        <begin position="25"/>
        <end position="45"/>
    </location>
</feature>
<keyword evidence="1" id="KW-0472">Membrane</keyword>
<dbReference type="AlphaFoldDB" id="A0A1H5Y247"/>
<protein>
    <submittedName>
        <fullName evidence="3">2TM domain-containing protein</fullName>
    </submittedName>
</protein>
<gene>
    <name evidence="3" type="ORF">SAMN05421847_1648</name>
</gene>
<keyword evidence="4" id="KW-1185">Reference proteome</keyword>
<evidence type="ECO:0000313" key="3">
    <source>
        <dbReference type="EMBL" id="SEG18129.1"/>
    </source>
</evidence>
<evidence type="ECO:0000259" key="2">
    <source>
        <dbReference type="Pfam" id="PF13239"/>
    </source>
</evidence>
<dbReference type="RefSeq" id="WP_103913608.1">
    <property type="nucleotide sequence ID" value="NZ_FNUS01000003.1"/>
</dbReference>
<reference evidence="4" key="1">
    <citation type="submission" date="2016-10" db="EMBL/GenBank/DDBJ databases">
        <authorList>
            <person name="Varghese N."/>
            <person name="Submissions S."/>
        </authorList>
    </citation>
    <scope>NUCLEOTIDE SEQUENCE [LARGE SCALE GENOMIC DNA]</scope>
    <source>
        <strain evidence="4">DSM 21580</strain>
    </source>
</reference>
<accession>A0A1H5Y247</accession>
<dbReference type="EMBL" id="FNUS01000003">
    <property type="protein sequence ID" value="SEG18129.1"/>
    <property type="molecule type" value="Genomic_DNA"/>
</dbReference>
<keyword evidence="1" id="KW-0812">Transmembrane</keyword>
<proteinExistence type="predicted"/>
<dbReference type="OrthoDB" id="1495672at2"/>
<feature type="domain" description="2TM" evidence="2">
    <location>
        <begin position="14"/>
        <end position="94"/>
    </location>
</feature>
<sequence>METYNFSSEQKLAQAQQRVKNMKGFYIHATVFLFVNIFIIASCYIDNPASLNTSDPYMTAVFWGIGLLAHGFSVFGKDYIFGKDWEEREIQKILNKPVVHLDKLHN</sequence>
<feature type="transmembrane region" description="Helical" evidence="1">
    <location>
        <begin position="57"/>
        <end position="75"/>
    </location>
</feature>
<keyword evidence="1" id="KW-1133">Transmembrane helix</keyword>
<evidence type="ECO:0000313" key="4">
    <source>
        <dbReference type="Proteomes" id="UP000236738"/>
    </source>
</evidence>
<name>A0A1H5Y247_9FLAO</name>